<dbReference type="EMBL" id="BDQV01000149">
    <property type="protein sequence ID" value="GAY56901.1"/>
    <property type="molecule type" value="Genomic_DNA"/>
</dbReference>
<sequence>MMWQILWALKFLCTVDGDVAAYQVDEKSRVRYMHHTGLFSTKPRYCSSESNRVTVHPSQTVLLFIRVVKPWTVD</sequence>
<evidence type="ECO:0000256" key="1">
    <source>
        <dbReference type="SAM" id="SignalP"/>
    </source>
</evidence>
<evidence type="ECO:0000313" key="3">
    <source>
        <dbReference type="Proteomes" id="UP000236630"/>
    </source>
</evidence>
<keyword evidence="1" id="KW-0732">Signal</keyword>
<accession>A0A2H5PX41</accession>
<dbReference type="AlphaFoldDB" id="A0A2H5PX41"/>
<reference evidence="2 3" key="1">
    <citation type="journal article" date="2017" name="Front. Genet.">
        <title>Draft sequencing of the heterozygous diploid genome of Satsuma (Citrus unshiu Marc.) using a hybrid assembly approach.</title>
        <authorList>
            <person name="Shimizu T."/>
            <person name="Tanizawa Y."/>
            <person name="Mochizuki T."/>
            <person name="Nagasaki H."/>
            <person name="Yoshioka T."/>
            <person name="Toyoda A."/>
            <person name="Fujiyama A."/>
            <person name="Kaminuma E."/>
            <person name="Nakamura Y."/>
        </authorList>
    </citation>
    <scope>NUCLEOTIDE SEQUENCE [LARGE SCALE GENOMIC DNA]</scope>
    <source>
        <strain evidence="3">cv. Miyagawa wase</strain>
    </source>
</reference>
<feature type="chain" id="PRO_5014178807" description="Secreted protein" evidence="1">
    <location>
        <begin position="18"/>
        <end position="74"/>
    </location>
</feature>
<feature type="signal peptide" evidence="1">
    <location>
        <begin position="1"/>
        <end position="17"/>
    </location>
</feature>
<proteinExistence type="predicted"/>
<evidence type="ECO:0008006" key="4">
    <source>
        <dbReference type="Google" id="ProtNLM"/>
    </source>
</evidence>
<name>A0A2H5PX41_CITUN</name>
<comment type="caution">
    <text evidence="2">The sequence shown here is derived from an EMBL/GenBank/DDBJ whole genome shotgun (WGS) entry which is preliminary data.</text>
</comment>
<evidence type="ECO:0000313" key="2">
    <source>
        <dbReference type="EMBL" id="GAY56901.1"/>
    </source>
</evidence>
<keyword evidence="3" id="KW-1185">Reference proteome</keyword>
<gene>
    <name evidence="2" type="ORF">CUMW_175470</name>
</gene>
<organism evidence="2 3">
    <name type="scientific">Citrus unshiu</name>
    <name type="common">Satsuma mandarin</name>
    <name type="synonym">Citrus nobilis var. unshiu</name>
    <dbReference type="NCBI Taxonomy" id="55188"/>
    <lineage>
        <taxon>Eukaryota</taxon>
        <taxon>Viridiplantae</taxon>
        <taxon>Streptophyta</taxon>
        <taxon>Embryophyta</taxon>
        <taxon>Tracheophyta</taxon>
        <taxon>Spermatophyta</taxon>
        <taxon>Magnoliopsida</taxon>
        <taxon>eudicotyledons</taxon>
        <taxon>Gunneridae</taxon>
        <taxon>Pentapetalae</taxon>
        <taxon>rosids</taxon>
        <taxon>malvids</taxon>
        <taxon>Sapindales</taxon>
        <taxon>Rutaceae</taxon>
        <taxon>Aurantioideae</taxon>
        <taxon>Citrus</taxon>
    </lineage>
</organism>
<protein>
    <recommendedName>
        <fullName evidence="4">Secreted protein</fullName>
    </recommendedName>
</protein>
<dbReference type="Proteomes" id="UP000236630">
    <property type="component" value="Unassembled WGS sequence"/>
</dbReference>